<evidence type="ECO:0000313" key="1">
    <source>
        <dbReference type="EMBL" id="RXN14263.1"/>
    </source>
</evidence>
<proteinExistence type="predicted"/>
<dbReference type="EMBL" id="QBIY01012910">
    <property type="protein sequence ID" value="RXN14263.1"/>
    <property type="molecule type" value="Genomic_DNA"/>
</dbReference>
<gene>
    <name evidence="2" type="ORF">ROHU_019741</name>
    <name evidence="1" type="ORF">ROHU_028745</name>
</gene>
<dbReference type="EMBL" id="QBIY01011962">
    <property type="protein sequence ID" value="RXN27732.1"/>
    <property type="molecule type" value="Genomic_DNA"/>
</dbReference>
<accession>A0A498N7S2</accession>
<name>A0A498N7S2_LABRO</name>
<evidence type="ECO:0000313" key="3">
    <source>
        <dbReference type="Proteomes" id="UP000290572"/>
    </source>
</evidence>
<keyword evidence="3" id="KW-1185">Reference proteome</keyword>
<protein>
    <submittedName>
        <fullName evidence="2">Uncharacterized protein</fullName>
    </submittedName>
</protein>
<evidence type="ECO:0000313" key="2">
    <source>
        <dbReference type="EMBL" id="RXN27732.1"/>
    </source>
</evidence>
<organism evidence="2 3">
    <name type="scientific">Labeo rohita</name>
    <name type="common">Indian major carp</name>
    <name type="synonym">Cyprinus rohita</name>
    <dbReference type="NCBI Taxonomy" id="84645"/>
    <lineage>
        <taxon>Eukaryota</taxon>
        <taxon>Metazoa</taxon>
        <taxon>Chordata</taxon>
        <taxon>Craniata</taxon>
        <taxon>Vertebrata</taxon>
        <taxon>Euteleostomi</taxon>
        <taxon>Actinopterygii</taxon>
        <taxon>Neopterygii</taxon>
        <taxon>Teleostei</taxon>
        <taxon>Ostariophysi</taxon>
        <taxon>Cypriniformes</taxon>
        <taxon>Cyprinidae</taxon>
        <taxon>Labeoninae</taxon>
        <taxon>Labeonini</taxon>
        <taxon>Labeo</taxon>
    </lineage>
</organism>
<dbReference type="Proteomes" id="UP000290572">
    <property type="component" value="Unassembled WGS sequence"/>
</dbReference>
<reference evidence="2 3" key="1">
    <citation type="submission" date="2018-03" db="EMBL/GenBank/DDBJ databases">
        <title>Draft genome sequence of Rohu Carp (Labeo rohita).</title>
        <authorList>
            <person name="Das P."/>
            <person name="Kushwaha B."/>
            <person name="Joshi C.G."/>
            <person name="Kumar D."/>
            <person name="Nagpure N.S."/>
            <person name="Sahoo L."/>
            <person name="Das S.P."/>
            <person name="Bit A."/>
            <person name="Patnaik S."/>
            <person name="Meher P.K."/>
            <person name="Jayasankar P."/>
            <person name="Koringa P.G."/>
            <person name="Patel N.V."/>
            <person name="Hinsu A.T."/>
            <person name="Kumar R."/>
            <person name="Pandey M."/>
            <person name="Agarwal S."/>
            <person name="Srivastava S."/>
            <person name="Singh M."/>
            <person name="Iquebal M.A."/>
            <person name="Jaiswal S."/>
            <person name="Angadi U.B."/>
            <person name="Kumar N."/>
            <person name="Raza M."/>
            <person name="Shah T.M."/>
            <person name="Rai A."/>
            <person name="Jena J.K."/>
        </authorList>
    </citation>
    <scope>NUCLEOTIDE SEQUENCE [LARGE SCALE GENOMIC DNA]</scope>
    <source>
        <strain evidence="2">DASCIFA01</strain>
        <tissue evidence="2">Testis</tissue>
    </source>
</reference>
<dbReference type="AlphaFoldDB" id="A0A498N7S2"/>
<sequence length="111" mass="12273">MLSDGDCVTGTAWVHHRAPHDSTYRPHTMALTTPAASDRLLLGQQFPTCDPRLASSGDLHKLVKARLFEVSATPRQKVHGPRIAVLFHHHFVPNQPNLVSLGLPLNETQLK</sequence>
<comment type="caution">
    <text evidence="2">The sequence shown here is derived from an EMBL/GenBank/DDBJ whole genome shotgun (WGS) entry which is preliminary data.</text>
</comment>